<dbReference type="Proteomes" id="UP000887580">
    <property type="component" value="Unplaced"/>
</dbReference>
<dbReference type="WBParaSite" id="PS1159_v2.g4162.t1">
    <property type="protein sequence ID" value="PS1159_v2.g4162.t1"/>
    <property type="gene ID" value="PS1159_v2.g4162"/>
</dbReference>
<accession>A0AC35GDE7</accession>
<proteinExistence type="predicted"/>
<reference evidence="2" key="1">
    <citation type="submission" date="2022-11" db="UniProtKB">
        <authorList>
            <consortium name="WormBaseParasite"/>
        </authorList>
    </citation>
    <scope>IDENTIFICATION</scope>
</reference>
<sequence>MDRVKLFLRREYSYYLIQLYVPCIMLVMVSWVSFWLDKDAVPARVSLGVTTLLTQTTQSSGINSKLPPVSYIKAVDAWIGACLAFIFGALLEYALVNYYGRQEFMRKEKQKKRGSGLQMQIQECICPPPPPGALIGHQILPNEGPSLRLDAVGYPKKKSYFSKFRFAKYFSPKIEVSKRIDLVSRVSFPALFGCFLIYYWIKYVSPEK</sequence>
<organism evidence="1 2">
    <name type="scientific">Panagrolaimus sp. PS1159</name>
    <dbReference type="NCBI Taxonomy" id="55785"/>
    <lineage>
        <taxon>Eukaryota</taxon>
        <taxon>Metazoa</taxon>
        <taxon>Ecdysozoa</taxon>
        <taxon>Nematoda</taxon>
        <taxon>Chromadorea</taxon>
        <taxon>Rhabditida</taxon>
        <taxon>Tylenchina</taxon>
        <taxon>Panagrolaimomorpha</taxon>
        <taxon>Panagrolaimoidea</taxon>
        <taxon>Panagrolaimidae</taxon>
        <taxon>Panagrolaimus</taxon>
    </lineage>
</organism>
<name>A0AC35GDE7_9BILA</name>
<evidence type="ECO:0000313" key="1">
    <source>
        <dbReference type="Proteomes" id="UP000887580"/>
    </source>
</evidence>
<protein>
    <submittedName>
        <fullName evidence="2">Neurotransmitter-gated ion-channel transmembrane domain-containing protein</fullName>
    </submittedName>
</protein>
<evidence type="ECO:0000313" key="2">
    <source>
        <dbReference type="WBParaSite" id="PS1159_v2.g4162.t1"/>
    </source>
</evidence>